<dbReference type="EMBL" id="JAOAOG010000283">
    <property type="protein sequence ID" value="KAJ6233196.1"/>
    <property type="molecule type" value="Genomic_DNA"/>
</dbReference>
<name>A0ABQ8XKQ0_9EUKA</name>
<dbReference type="Gene3D" id="3.30.70.1620">
    <property type="match status" value="1"/>
</dbReference>
<feature type="coiled-coil region" evidence="2">
    <location>
        <begin position="1202"/>
        <end position="1236"/>
    </location>
</feature>
<keyword evidence="4" id="KW-0472">Membrane</keyword>
<dbReference type="InterPro" id="IPR027417">
    <property type="entry name" value="P-loop_NTPase"/>
</dbReference>
<feature type="transmembrane region" description="Helical" evidence="4">
    <location>
        <begin position="162"/>
        <end position="183"/>
    </location>
</feature>
<organism evidence="6 7">
    <name type="scientific">Anaeramoeba flamelloides</name>
    <dbReference type="NCBI Taxonomy" id="1746091"/>
    <lineage>
        <taxon>Eukaryota</taxon>
        <taxon>Metamonada</taxon>
        <taxon>Anaeramoebidae</taxon>
        <taxon>Anaeramoeba</taxon>
    </lineage>
</organism>
<dbReference type="Gene3D" id="3.40.50.300">
    <property type="entry name" value="P-loop containing nucleotide triphosphate hydrolases"/>
    <property type="match status" value="2"/>
</dbReference>
<dbReference type="SUPFAM" id="SSF52540">
    <property type="entry name" value="P-loop containing nucleoside triphosphate hydrolases"/>
    <property type="match status" value="1"/>
</dbReference>
<dbReference type="InterPro" id="IPR003395">
    <property type="entry name" value="RecF/RecN/SMC_N"/>
</dbReference>
<feature type="compositionally biased region" description="Acidic residues" evidence="3">
    <location>
        <begin position="1450"/>
        <end position="1475"/>
    </location>
</feature>
<sequence>MSCSRFDELLDDDDFWLKVAQFNENLFIWNSLKIYSNSEGNASIIGSLNDSIIVHNNNYENVFDKRTDEGSFTKFLRSRSIGLLGVSEKMGLIKKKSLCQPQTNQRIRIEYIKSLLNAKYEIIERYTFLKNACKLKNVQDELSQYNSKKIKLNSFWKTANKLFSFAFNLFWVAIFLFGILLNLKINGKIQGENSIFFTFSPLIIFFGIIYFVLLLTLIIYHNKIALIRIFYLISGLTICISPLALIILKLQNILSISWKITFLPIWLIYGLIEGSDLHSAEVEIIVENSDKRFPIARKEISLKRTLGLVEDNYFINNRHVKRSDFINFLESAGFSQTNPYYIVQQGKVNSLAMMKDSERLDLLKEVSGTRMYEEKRKDSLRIMSKNETSVGQINQFLEDIELRLKELDEEKEELKQYQLLDRQRRSLEYTIYDHQLTSLRMKLDKIEEQRKTESEKASHIYQEASSLKESIKEIGSEVKDLDRKIESFETANTMLMIEKESLIKSRVRLELDVKDLKEKKSTNNKRCNEIENEIQQLTERIESTKKKLKKEIDPKFQELVRKENELKLKITSSEVTRDNLYSKINRKSEFENLDQKRKWLNEKIESFDKEKKGEQEILDNVMIQFEKMYKEQNEKETELETRKLNVNKRKKMIENLNMEINNKKSTRDNLMNERKELWREESEIESQIQNMKERLLKIETQLQSTIGKGIAVGLEAVKKICQQNHIPGVYGPIIELLDCQEEFMTAVEVTAGMALFFVVVDSDETASKILNKMNQQKVSGRVTFVPLNKIRIQTQQLQKLNEQTYEDAVPMIKILNFQSLFKKAFQHIFGKTLICKNLEAATMYSKTKNVNCVTLEGDQASKKGALTGGYINQKKSRLRCMKSIRQVREKISDTNKKAKKTNESLETVDQEISQVIGEIEKQENNLTSLTNTLEQLEEEINNLKVEIIESKESIKINQKKITETTMNVKTKEESIQTVAKELEQLGEQQEEEQLSQNQTTHLTEISNTLDLLQNELVSTSTIRMQTESEKIEYENLLDGNLLKCKEELIKRLETFEDPLLKLERKGKTEELNRITDRIVVLNLRIQESENEIKKSKSKILELNKTLESDKSTKQKQNKNVQKENTNLEKIMNKRKLLLGKRSECLRNIRELGSLPTKAFEQYQEKTQKELLDLLKKTTRKLKKYSHVNKKAINQYISFTEQRENLLKRKKEMDSDLNSIEKLIQVLDKKKNEAIQRTFKQTAKKFQEIFKDLVPEGEAKLVMLKGRRVEGENNEIDEELNSEEVEQNLSQITKINTENGQIEQYVGCSIKVRFDQDENSEIKNISELSGGQKTIVALALIFAIQKCDPSPLYLFDEIDSALDSKYRNAVSTLIKKESLNAQFILTTFKPELVNSGDKYFVISYRNKISQIRTVNRKQALRAIKEDYLEENVLQTPRQNLLIQGREKTREEEEEEDDDDDDDDDEIGKEDEDEDGIGNELREFEQDEEKELKMEIELEPESDEDDPTPSSDKETSSDEED</sequence>
<feature type="coiled-coil region" evidence="2">
    <location>
        <begin position="884"/>
        <end position="988"/>
    </location>
</feature>
<gene>
    <name evidence="6" type="ORF">M0813_30304</name>
</gene>
<feature type="compositionally biased region" description="Basic and acidic residues" evidence="3">
    <location>
        <begin position="1509"/>
        <end position="1519"/>
    </location>
</feature>
<accession>A0ABQ8XKQ0</accession>
<comment type="caution">
    <text evidence="6">The sequence shown here is derived from an EMBL/GenBank/DDBJ whole genome shotgun (WGS) entry which is preliminary data.</text>
</comment>
<feature type="coiled-coil region" evidence="2">
    <location>
        <begin position="1071"/>
        <end position="1133"/>
    </location>
</feature>
<dbReference type="Pfam" id="PF02463">
    <property type="entry name" value="SMC_N"/>
    <property type="match status" value="1"/>
</dbReference>
<dbReference type="SMART" id="SM00968">
    <property type="entry name" value="SMC_hinge"/>
    <property type="match status" value="1"/>
</dbReference>
<feature type="compositionally biased region" description="Basic and acidic residues" evidence="3">
    <location>
        <begin position="1478"/>
        <end position="1494"/>
    </location>
</feature>
<feature type="coiled-coil region" evidence="2">
    <location>
        <begin position="390"/>
        <end position="551"/>
    </location>
</feature>
<evidence type="ECO:0000259" key="5">
    <source>
        <dbReference type="SMART" id="SM00968"/>
    </source>
</evidence>
<feature type="coiled-coil region" evidence="2">
    <location>
        <begin position="653"/>
        <end position="701"/>
    </location>
</feature>
<keyword evidence="4" id="KW-0812">Transmembrane</keyword>
<dbReference type="InterPro" id="IPR036277">
    <property type="entry name" value="SMC_hinge_sf"/>
</dbReference>
<protein>
    <submittedName>
        <fullName evidence="6">Structural maintenance of chromosomes protein</fullName>
    </submittedName>
</protein>
<dbReference type="Proteomes" id="UP001150062">
    <property type="component" value="Unassembled WGS sequence"/>
</dbReference>
<proteinExistence type="predicted"/>
<evidence type="ECO:0000313" key="7">
    <source>
        <dbReference type="Proteomes" id="UP001150062"/>
    </source>
</evidence>
<dbReference type="PANTHER" id="PTHR43977">
    <property type="entry name" value="STRUCTURAL MAINTENANCE OF CHROMOSOMES PROTEIN 3"/>
    <property type="match status" value="1"/>
</dbReference>
<evidence type="ECO:0000256" key="3">
    <source>
        <dbReference type="SAM" id="MobiDB-lite"/>
    </source>
</evidence>
<feature type="domain" description="SMC hinge" evidence="5">
    <location>
        <begin position="727"/>
        <end position="845"/>
    </location>
</feature>
<dbReference type="Pfam" id="PF06470">
    <property type="entry name" value="SMC_hinge"/>
    <property type="match status" value="1"/>
</dbReference>
<evidence type="ECO:0000256" key="1">
    <source>
        <dbReference type="ARBA" id="ARBA00023054"/>
    </source>
</evidence>
<feature type="compositionally biased region" description="Acidic residues" evidence="3">
    <location>
        <begin position="1495"/>
        <end position="1505"/>
    </location>
</feature>
<keyword evidence="4" id="KW-1133">Transmembrane helix</keyword>
<reference evidence="6" key="1">
    <citation type="submission" date="2022-08" db="EMBL/GenBank/DDBJ databases">
        <title>Novel sulfate-reducing endosymbionts in the free-living metamonad Anaeramoeba.</title>
        <authorList>
            <person name="Jerlstrom-Hultqvist J."/>
            <person name="Cepicka I."/>
            <person name="Gallot-Lavallee L."/>
            <person name="Salas-Leiva D."/>
            <person name="Curtis B.A."/>
            <person name="Zahonova K."/>
            <person name="Pipaliya S."/>
            <person name="Dacks J."/>
            <person name="Roger A.J."/>
        </authorList>
    </citation>
    <scope>NUCLEOTIDE SEQUENCE</scope>
    <source>
        <strain evidence="6">Schooner1</strain>
    </source>
</reference>
<evidence type="ECO:0000256" key="4">
    <source>
        <dbReference type="SAM" id="Phobius"/>
    </source>
</evidence>
<dbReference type="Gene3D" id="1.20.1060.20">
    <property type="match status" value="1"/>
</dbReference>
<keyword evidence="7" id="KW-1185">Reference proteome</keyword>
<evidence type="ECO:0000313" key="6">
    <source>
        <dbReference type="EMBL" id="KAJ6233196.1"/>
    </source>
</evidence>
<feature type="transmembrane region" description="Helical" evidence="4">
    <location>
        <begin position="226"/>
        <end position="246"/>
    </location>
</feature>
<feature type="transmembrane region" description="Helical" evidence="4">
    <location>
        <begin position="195"/>
        <end position="220"/>
    </location>
</feature>
<feature type="region of interest" description="Disordered" evidence="3">
    <location>
        <begin position="1438"/>
        <end position="1519"/>
    </location>
</feature>
<dbReference type="SUPFAM" id="SSF75553">
    <property type="entry name" value="Smc hinge domain"/>
    <property type="match status" value="1"/>
</dbReference>
<keyword evidence="1 2" id="KW-0175">Coiled coil</keyword>
<dbReference type="InterPro" id="IPR010935">
    <property type="entry name" value="SMC_hinge"/>
</dbReference>
<evidence type="ECO:0000256" key="2">
    <source>
        <dbReference type="SAM" id="Coils"/>
    </source>
</evidence>